<dbReference type="Gene3D" id="3.40.50.300">
    <property type="entry name" value="P-loop containing nucleotide triphosphate hydrolases"/>
    <property type="match status" value="1"/>
</dbReference>
<dbReference type="InterPro" id="IPR027417">
    <property type="entry name" value="P-loop_NTPase"/>
</dbReference>
<keyword evidence="13" id="KW-1185">Reference proteome</keyword>
<evidence type="ECO:0000256" key="10">
    <source>
        <dbReference type="ARBA" id="ARBA00032441"/>
    </source>
</evidence>
<keyword evidence="8" id="KW-0067">ATP-binding</keyword>
<comment type="subcellular location">
    <subcellularLocation>
        <location evidence="1">Cytoplasm</location>
    </subcellularLocation>
</comment>
<comment type="similarity">
    <text evidence="2">Belongs to the TsaE family.</text>
</comment>
<dbReference type="InterPro" id="IPR003442">
    <property type="entry name" value="T6A_TsaE"/>
</dbReference>
<reference evidence="13" key="1">
    <citation type="submission" date="2017-01" db="EMBL/GenBank/DDBJ databases">
        <authorList>
            <person name="Varghese N."/>
            <person name="Submissions S."/>
        </authorList>
    </citation>
    <scope>NUCLEOTIDE SEQUENCE [LARGE SCALE GENOMIC DNA]</scope>
    <source>
        <strain evidence="13">DSM 18714</strain>
    </source>
</reference>
<keyword evidence="7" id="KW-0547">Nucleotide-binding</keyword>
<feature type="compositionally biased region" description="Basic and acidic residues" evidence="11">
    <location>
        <begin position="137"/>
        <end position="152"/>
    </location>
</feature>
<evidence type="ECO:0000313" key="12">
    <source>
        <dbReference type="EMBL" id="SIS58190.1"/>
    </source>
</evidence>
<evidence type="ECO:0000256" key="2">
    <source>
        <dbReference type="ARBA" id="ARBA00007599"/>
    </source>
</evidence>
<keyword evidence="5" id="KW-0819">tRNA processing</keyword>
<evidence type="ECO:0000256" key="1">
    <source>
        <dbReference type="ARBA" id="ARBA00004496"/>
    </source>
</evidence>
<evidence type="ECO:0000256" key="4">
    <source>
        <dbReference type="ARBA" id="ARBA00022490"/>
    </source>
</evidence>
<evidence type="ECO:0000256" key="11">
    <source>
        <dbReference type="SAM" id="MobiDB-lite"/>
    </source>
</evidence>
<keyword evidence="9" id="KW-0460">Magnesium</keyword>
<dbReference type="RefSeq" id="WP_076363512.1">
    <property type="nucleotide sequence ID" value="NZ_FTOM01000001.1"/>
</dbReference>
<keyword evidence="6" id="KW-0479">Metal-binding</keyword>
<dbReference type="STRING" id="407234.SAMN05421795_101730"/>
<evidence type="ECO:0000256" key="9">
    <source>
        <dbReference type="ARBA" id="ARBA00022842"/>
    </source>
</evidence>
<evidence type="ECO:0000313" key="13">
    <source>
        <dbReference type="Proteomes" id="UP000186098"/>
    </source>
</evidence>
<dbReference type="NCBIfam" id="TIGR00150">
    <property type="entry name" value="T6A_YjeE"/>
    <property type="match status" value="1"/>
</dbReference>
<proteinExistence type="inferred from homology"/>
<evidence type="ECO:0000256" key="8">
    <source>
        <dbReference type="ARBA" id="ARBA00022840"/>
    </source>
</evidence>
<dbReference type="EMBL" id="FTOM01000001">
    <property type="protein sequence ID" value="SIS58190.1"/>
    <property type="molecule type" value="Genomic_DNA"/>
</dbReference>
<dbReference type="PANTHER" id="PTHR33540:SF2">
    <property type="entry name" value="TRNA THREONYLCARBAMOYLADENOSINE BIOSYNTHESIS PROTEIN TSAE"/>
    <property type="match status" value="1"/>
</dbReference>
<evidence type="ECO:0000256" key="7">
    <source>
        <dbReference type="ARBA" id="ARBA00022741"/>
    </source>
</evidence>
<evidence type="ECO:0000256" key="5">
    <source>
        <dbReference type="ARBA" id="ARBA00022694"/>
    </source>
</evidence>
<dbReference type="Pfam" id="PF02367">
    <property type="entry name" value="TsaE"/>
    <property type="match status" value="1"/>
</dbReference>
<accession>A0A1N7K9I1</accession>
<dbReference type="PANTHER" id="PTHR33540">
    <property type="entry name" value="TRNA THREONYLCARBAMOYLADENOSINE BIOSYNTHESIS PROTEIN TSAE"/>
    <property type="match status" value="1"/>
</dbReference>
<dbReference type="GO" id="GO:0005524">
    <property type="term" value="F:ATP binding"/>
    <property type="evidence" value="ECO:0007669"/>
    <property type="project" value="UniProtKB-KW"/>
</dbReference>
<evidence type="ECO:0000256" key="3">
    <source>
        <dbReference type="ARBA" id="ARBA00019010"/>
    </source>
</evidence>
<dbReference type="GO" id="GO:0002949">
    <property type="term" value="P:tRNA threonylcarbamoyladenosine modification"/>
    <property type="evidence" value="ECO:0007669"/>
    <property type="project" value="InterPro"/>
</dbReference>
<dbReference type="GO" id="GO:0046872">
    <property type="term" value="F:metal ion binding"/>
    <property type="evidence" value="ECO:0007669"/>
    <property type="project" value="UniProtKB-KW"/>
</dbReference>
<protein>
    <recommendedName>
        <fullName evidence="3">tRNA threonylcarbamoyladenosine biosynthesis protein TsaE</fullName>
    </recommendedName>
    <alternativeName>
        <fullName evidence="10">t(6)A37 threonylcarbamoyladenosine biosynthesis protein TsaE</fullName>
    </alternativeName>
</protein>
<dbReference type="SUPFAM" id="SSF52540">
    <property type="entry name" value="P-loop containing nucleoside triphosphate hydrolases"/>
    <property type="match status" value="1"/>
</dbReference>
<gene>
    <name evidence="12" type="ORF">SAMN05421795_101730</name>
</gene>
<sequence>MPRFETALHFPDAEATAAFGRRLASLLAPGDVVLLSGPIGAGKSHLARACIAARLEVEGRVEDIPSPTFTLVQVYEVAGCEIWHADLYRLTHSDELVELGLEDAFASAICLIEWPDRLGDLAPAGALSIALSAAPDDSRTARLSSDDPRWAARLDGGTP</sequence>
<dbReference type="OrthoDB" id="9800307at2"/>
<evidence type="ECO:0000256" key="6">
    <source>
        <dbReference type="ARBA" id="ARBA00022723"/>
    </source>
</evidence>
<keyword evidence="4" id="KW-0963">Cytoplasm</keyword>
<dbReference type="GO" id="GO:0005737">
    <property type="term" value="C:cytoplasm"/>
    <property type="evidence" value="ECO:0007669"/>
    <property type="project" value="UniProtKB-SubCell"/>
</dbReference>
<dbReference type="AlphaFoldDB" id="A0A1N7K9I1"/>
<dbReference type="Proteomes" id="UP000186098">
    <property type="component" value="Unassembled WGS sequence"/>
</dbReference>
<name>A0A1N7K9I1_9RHOB</name>
<organism evidence="12 13">
    <name type="scientific">Phaeovulum vinaykumarii</name>
    <dbReference type="NCBI Taxonomy" id="407234"/>
    <lineage>
        <taxon>Bacteria</taxon>
        <taxon>Pseudomonadati</taxon>
        <taxon>Pseudomonadota</taxon>
        <taxon>Alphaproteobacteria</taxon>
        <taxon>Rhodobacterales</taxon>
        <taxon>Paracoccaceae</taxon>
        <taxon>Phaeovulum</taxon>
    </lineage>
</organism>
<feature type="region of interest" description="Disordered" evidence="11">
    <location>
        <begin position="137"/>
        <end position="159"/>
    </location>
</feature>